<evidence type="ECO:0000313" key="6">
    <source>
        <dbReference type="Proteomes" id="UP000799753"/>
    </source>
</evidence>
<dbReference type="FunFam" id="3.40.50.2000:FF:000100">
    <property type="entry name" value="Glycosyltransferase family 1 protein"/>
    <property type="match status" value="1"/>
</dbReference>
<dbReference type="Gene3D" id="3.40.50.2000">
    <property type="entry name" value="Glycogen Phosphorylase B"/>
    <property type="match status" value="2"/>
</dbReference>
<protein>
    <submittedName>
        <fullName evidence="5">Sterol glucosyltransferase</fullName>
    </submittedName>
</protein>
<dbReference type="Pfam" id="PF06722">
    <property type="entry name" value="EryCIII-like_C"/>
    <property type="match status" value="1"/>
</dbReference>
<evidence type="ECO:0000313" key="5">
    <source>
        <dbReference type="EMBL" id="KAF2640378.1"/>
    </source>
</evidence>
<dbReference type="InterPro" id="IPR004276">
    <property type="entry name" value="GlycoTrans_28_N"/>
</dbReference>
<sequence length="791" mass="86151">MEKSQSSSPHTSPHDPNNQYDDVPPPPYHELEATEWSPLSRGDTGITHDGRIDIDLSSRLTKSLVKLVPNEDDQPTHDPSHRFTIQRAWNIRLNIVIQVVGSRGDVQPFIALGQELQKYGHRVRLATHNVFDSFVRESNLEFFPIGGDPKELMAYMVKNPGLIPSMKSLKEGDIQRKRTMISELLDGCWKSCVESDPQSEQPFVADAIIANPPSFAHIHCAQALGIPLHLMFTMPWSSTKAFPHPLANFKVGEIDPEKINHASYGIVEWLTWQGLGDVINKFRHSLDLEPVPTTVGPVLAEVLKIPFTYCWSPALVPKPMDWPSHIDVCGFFFRDPPPYNPPREIDAFLREGPPPVYIGFGSIVIEDPGKMTTSILEAVRMCGVRAIISKGWSNLGEGVSDTKDVLFIGDCPHEWLFQHVTAVVHHGGAGTAACGLRNACPTVVVPFFGDQPFWGEMIAAAGAGPKPVPHKLLTSQSLCEAISFCLAPEATTAARRICSQMVTENGVTAAVQSFHANLPFEAMHCDVTPNLPATWMYKKAPIKLSKLAAQTLIAKGVIGQNDITSHETNPVSIINTRWDPVTGVGSACTSIVSDMTSATKGMIVDPYTSIQHSTATTTITKNIATSTAKGIGKFNIALFKGTIVELPLAAAEGFRAIPKLYGEEVKQHEEVKDWSSGFRVAGKNFAHGMVDGVHGLVREPSEGLKSGGGLGLAKGVGKGTLGFLTKTTSAALGIVAYPGDGICKSIRHAAKSGTRKRIRIARMGEGDFLASKAHEEDMRVITKNFERLRGR</sequence>
<keyword evidence="1 5" id="KW-0808">Transferase</keyword>
<accession>A0A6A6S1S3</accession>
<dbReference type="OrthoDB" id="5835829at2759"/>
<dbReference type="InterPro" id="IPR010610">
    <property type="entry name" value="EryCIII-like_C"/>
</dbReference>
<dbReference type="PANTHER" id="PTHR48050:SF27">
    <property type="entry name" value="GLUCOSYLTRANSFERASE, PUTATIVE (AFU_ORTHOLOGUE AFUA_7G04880)-RELATED"/>
    <property type="match status" value="1"/>
</dbReference>
<dbReference type="PANTHER" id="PTHR48050">
    <property type="entry name" value="STEROL 3-BETA-GLUCOSYLTRANSFERASE"/>
    <property type="match status" value="1"/>
</dbReference>
<dbReference type="InterPro" id="IPR002213">
    <property type="entry name" value="UDP_glucos_trans"/>
</dbReference>
<dbReference type="FunFam" id="3.40.50.2000:FF:000009">
    <property type="entry name" value="Sterol 3-beta-glucosyltransferase UGT80A2"/>
    <property type="match status" value="1"/>
</dbReference>
<dbReference type="InterPro" id="IPR050426">
    <property type="entry name" value="Glycosyltransferase_28"/>
</dbReference>
<feature type="domain" description="Erythromycin biosynthesis protein CIII-like C-terminal" evidence="4">
    <location>
        <begin position="408"/>
        <end position="504"/>
    </location>
</feature>
<dbReference type="GO" id="GO:0005975">
    <property type="term" value="P:carbohydrate metabolic process"/>
    <property type="evidence" value="ECO:0007669"/>
    <property type="project" value="InterPro"/>
</dbReference>
<dbReference type="CDD" id="cd03784">
    <property type="entry name" value="GT1_Gtf-like"/>
    <property type="match status" value="1"/>
</dbReference>
<keyword evidence="6" id="KW-1185">Reference proteome</keyword>
<name>A0A6A6S1S3_9PLEO</name>
<reference evidence="5" key="1">
    <citation type="journal article" date="2020" name="Stud. Mycol.">
        <title>101 Dothideomycetes genomes: a test case for predicting lifestyles and emergence of pathogens.</title>
        <authorList>
            <person name="Haridas S."/>
            <person name="Albert R."/>
            <person name="Binder M."/>
            <person name="Bloem J."/>
            <person name="Labutti K."/>
            <person name="Salamov A."/>
            <person name="Andreopoulos B."/>
            <person name="Baker S."/>
            <person name="Barry K."/>
            <person name="Bills G."/>
            <person name="Bluhm B."/>
            <person name="Cannon C."/>
            <person name="Castanera R."/>
            <person name="Culley D."/>
            <person name="Daum C."/>
            <person name="Ezra D."/>
            <person name="Gonzalez J."/>
            <person name="Henrissat B."/>
            <person name="Kuo A."/>
            <person name="Liang C."/>
            <person name="Lipzen A."/>
            <person name="Lutzoni F."/>
            <person name="Magnuson J."/>
            <person name="Mondo S."/>
            <person name="Nolan M."/>
            <person name="Ohm R."/>
            <person name="Pangilinan J."/>
            <person name="Park H.-J."/>
            <person name="Ramirez L."/>
            <person name="Alfaro M."/>
            <person name="Sun H."/>
            <person name="Tritt A."/>
            <person name="Yoshinaga Y."/>
            <person name="Zwiers L.-H."/>
            <person name="Turgeon B."/>
            <person name="Goodwin S."/>
            <person name="Spatafora J."/>
            <person name="Crous P."/>
            <person name="Grigoriev I."/>
        </authorList>
    </citation>
    <scope>NUCLEOTIDE SEQUENCE</scope>
    <source>
        <strain evidence="5">CBS 473.64</strain>
    </source>
</reference>
<evidence type="ECO:0000259" key="4">
    <source>
        <dbReference type="Pfam" id="PF06722"/>
    </source>
</evidence>
<organism evidence="5 6">
    <name type="scientific">Massarina eburnea CBS 473.64</name>
    <dbReference type="NCBI Taxonomy" id="1395130"/>
    <lineage>
        <taxon>Eukaryota</taxon>
        <taxon>Fungi</taxon>
        <taxon>Dikarya</taxon>
        <taxon>Ascomycota</taxon>
        <taxon>Pezizomycotina</taxon>
        <taxon>Dothideomycetes</taxon>
        <taxon>Pleosporomycetidae</taxon>
        <taxon>Pleosporales</taxon>
        <taxon>Massarineae</taxon>
        <taxon>Massarinaceae</taxon>
        <taxon>Massarina</taxon>
    </lineage>
</organism>
<dbReference type="GO" id="GO:0016906">
    <property type="term" value="F:sterol 3-beta-glucosyltransferase activity"/>
    <property type="evidence" value="ECO:0007669"/>
    <property type="project" value="UniProtKB-ARBA"/>
</dbReference>
<dbReference type="AlphaFoldDB" id="A0A6A6S1S3"/>
<dbReference type="Pfam" id="PF03033">
    <property type="entry name" value="Glyco_transf_28"/>
    <property type="match status" value="1"/>
</dbReference>
<evidence type="ECO:0000259" key="3">
    <source>
        <dbReference type="Pfam" id="PF03033"/>
    </source>
</evidence>
<evidence type="ECO:0000256" key="2">
    <source>
        <dbReference type="SAM" id="MobiDB-lite"/>
    </source>
</evidence>
<feature type="domain" description="Glycosyltransferase family 28 N-terminal" evidence="3">
    <location>
        <begin position="95"/>
        <end position="243"/>
    </location>
</feature>
<gene>
    <name evidence="5" type="ORF">P280DRAFT_453097</name>
</gene>
<proteinExistence type="predicted"/>
<feature type="region of interest" description="Disordered" evidence="2">
    <location>
        <begin position="1"/>
        <end position="44"/>
    </location>
</feature>
<feature type="compositionally biased region" description="Polar residues" evidence="2">
    <location>
        <begin position="1"/>
        <end position="20"/>
    </location>
</feature>
<dbReference type="Proteomes" id="UP000799753">
    <property type="component" value="Unassembled WGS sequence"/>
</dbReference>
<dbReference type="EMBL" id="MU006785">
    <property type="protein sequence ID" value="KAF2640378.1"/>
    <property type="molecule type" value="Genomic_DNA"/>
</dbReference>
<evidence type="ECO:0000256" key="1">
    <source>
        <dbReference type="ARBA" id="ARBA00022679"/>
    </source>
</evidence>
<dbReference type="SUPFAM" id="SSF53756">
    <property type="entry name" value="UDP-Glycosyltransferase/glycogen phosphorylase"/>
    <property type="match status" value="1"/>
</dbReference>